<dbReference type="EC" id="1.3.3.15" evidence="5 11"/>
<dbReference type="GO" id="GO:0004729">
    <property type="term" value="F:oxygen-dependent protoporphyrinogen oxidase activity"/>
    <property type="evidence" value="ECO:0007669"/>
    <property type="project" value="UniProtKB-UniRule"/>
</dbReference>
<evidence type="ECO:0000256" key="11">
    <source>
        <dbReference type="RuleBase" id="RU364052"/>
    </source>
</evidence>
<dbReference type="GO" id="GO:0006783">
    <property type="term" value="P:heme biosynthetic process"/>
    <property type="evidence" value="ECO:0007669"/>
    <property type="project" value="UniProtKB-UniRule"/>
</dbReference>
<organism evidence="13 14">
    <name type="scientific">Alicyclobacillus mengziensis</name>
    <dbReference type="NCBI Taxonomy" id="2931921"/>
    <lineage>
        <taxon>Bacteria</taxon>
        <taxon>Bacillati</taxon>
        <taxon>Bacillota</taxon>
        <taxon>Bacilli</taxon>
        <taxon>Bacillales</taxon>
        <taxon>Alicyclobacillaceae</taxon>
        <taxon>Alicyclobacillus</taxon>
    </lineage>
</organism>
<dbReference type="EMBL" id="CP071182">
    <property type="protein sequence ID" value="QSO45678.1"/>
    <property type="molecule type" value="Genomic_DNA"/>
</dbReference>
<protein>
    <recommendedName>
        <fullName evidence="6 11">Coproporphyrinogen III oxidase</fullName>
        <ecNumber evidence="5 11">1.3.3.15</ecNumber>
    </recommendedName>
</protein>
<evidence type="ECO:0000256" key="4">
    <source>
        <dbReference type="ARBA" id="ARBA00008310"/>
    </source>
</evidence>
<evidence type="ECO:0000256" key="9">
    <source>
        <dbReference type="ARBA" id="ARBA00023002"/>
    </source>
</evidence>
<dbReference type="InterPro" id="IPR002937">
    <property type="entry name" value="Amino_oxidase"/>
</dbReference>
<evidence type="ECO:0000256" key="10">
    <source>
        <dbReference type="ARBA" id="ARBA00023133"/>
    </source>
</evidence>
<evidence type="ECO:0000256" key="7">
    <source>
        <dbReference type="ARBA" id="ARBA00022630"/>
    </source>
</evidence>
<sequence>MIQLTARHVVIIGGGIAGLTAGYRLMQHHAAGGEDLICTVVERDCRFGGKIHTDRGEDFLLELGPDSIYTRKQGGVELISELGLDNDVVPVQSGGGTLIWNKGQLVPLPSGFGMGVPADLSAFAKTNLLTTEAKRRALEDLFMPVTPSTGDVSLGQFLRERLGDELVDMISSPLLAGIHAGDIDRMSLDATMPTLRRIYEEHGSLILGALAMIKNMPQPTGSPKPMFINLKYGLEQLVDRLVQLIENFATLLLETTVTRLERTDGGRYRVSLVGKDGNETYLTADAILLMTPANVSAELLQPCGIDTSALRSIRYTSTATISFGYEGDVGVTKLNSSGYLVPRTQGTPVTACTVVSKKWSHASKTGKTLLRCYVGHDGAEAIVDEDDETLVATIRQHLKDTLGITAEPNFIKIQRWYQAMPQYDVGHLEKVREIEASLEGVPGVAVAGAAYYGSGIPDCVRSASRAVENIEAYLKHYSVASKS</sequence>
<dbReference type="InterPro" id="IPR050464">
    <property type="entry name" value="Zeta_carotene_desat/Oxidored"/>
</dbReference>
<dbReference type="SUPFAM" id="SSF51905">
    <property type="entry name" value="FAD/NAD(P)-binding domain"/>
    <property type="match status" value="1"/>
</dbReference>
<evidence type="ECO:0000256" key="6">
    <source>
        <dbReference type="ARBA" id="ARBA00019046"/>
    </source>
</evidence>
<evidence type="ECO:0000256" key="3">
    <source>
        <dbReference type="ARBA" id="ARBA00004744"/>
    </source>
</evidence>
<dbReference type="InterPro" id="IPR004572">
    <property type="entry name" value="Protoporphyrinogen_oxidase"/>
</dbReference>
<comment type="pathway">
    <text evidence="3 11">Porphyrin-containing compound metabolism; protoheme biosynthesis.</text>
</comment>
<keyword evidence="8 11" id="KW-0274">FAD</keyword>
<evidence type="ECO:0000259" key="12">
    <source>
        <dbReference type="Pfam" id="PF01593"/>
    </source>
</evidence>
<evidence type="ECO:0000256" key="5">
    <source>
        <dbReference type="ARBA" id="ARBA00012402"/>
    </source>
</evidence>
<dbReference type="GO" id="GO:0005737">
    <property type="term" value="C:cytoplasm"/>
    <property type="evidence" value="ECO:0007669"/>
    <property type="project" value="UniProtKB-SubCell"/>
</dbReference>
<comment type="function">
    <text evidence="11">Involved in coproporphyrin-dependent heme b biosynthesis. Catalyzes the oxidation of coproporphyrinogen III to coproporphyrin III.</text>
</comment>
<dbReference type="Gene3D" id="1.10.3110.10">
    <property type="entry name" value="protoporphyrinogen ix oxidase, domain 3"/>
    <property type="match status" value="1"/>
</dbReference>
<reference evidence="13 14" key="1">
    <citation type="submission" date="2021-02" db="EMBL/GenBank/DDBJ databases">
        <title>Alicyclobacillus curvatus sp. nov. and Alicyclobacillus mengziensis sp. nov., two acidophilic bacteria isolated from acid mine drainage.</title>
        <authorList>
            <person name="Huang Y."/>
        </authorList>
    </citation>
    <scope>NUCLEOTIDE SEQUENCE [LARGE SCALE GENOMIC DNA]</scope>
    <source>
        <strain evidence="13 14">S30H14</strain>
    </source>
</reference>
<comment type="subcellular location">
    <subcellularLocation>
        <location evidence="11">Cytoplasm</location>
    </subcellularLocation>
</comment>
<proteinExistence type="inferred from homology"/>
<accession>A0A9X7Z5Y8</accession>
<gene>
    <name evidence="13" type="primary">hemG</name>
    <name evidence="13" type="ORF">JZ786_14075</name>
</gene>
<evidence type="ECO:0000313" key="13">
    <source>
        <dbReference type="EMBL" id="QSO45678.1"/>
    </source>
</evidence>
<dbReference type="AlphaFoldDB" id="A0A9X7Z5Y8"/>
<dbReference type="Gene3D" id="3.90.660.20">
    <property type="entry name" value="Protoporphyrinogen oxidase, mitochondrial, domain 2"/>
    <property type="match status" value="1"/>
</dbReference>
<comment type="similarity">
    <text evidence="4 11">Belongs to the protoporphyrinogen/coproporphyrinogen oxidase family. Coproporphyrinogen III oxidase subfamily.</text>
</comment>
<dbReference type="PANTHER" id="PTHR42923:SF3">
    <property type="entry name" value="PROTOPORPHYRINOGEN OXIDASE"/>
    <property type="match status" value="1"/>
</dbReference>
<keyword evidence="10 11" id="KW-0350">Heme biosynthesis</keyword>
<name>A0A9X7Z5Y8_9BACL</name>
<evidence type="ECO:0000256" key="1">
    <source>
        <dbReference type="ARBA" id="ARBA00001755"/>
    </source>
</evidence>
<comment type="cofactor">
    <cofactor evidence="2 11">
        <name>FAD</name>
        <dbReference type="ChEBI" id="CHEBI:57692"/>
    </cofactor>
</comment>
<evidence type="ECO:0000256" key="2">
    <source>
        <dbReference type="ARBA" id="ARBA00001974"/>
    </source>
</evidence>
<keyword evidence="9 11" id="KW-0560">Oxidoreductase</keyword>
<feature type="domain" description="Amine oxidase" evidence="12">
    <location>
        <begin position="16"/>
        <end position="470"/>
    </location>
</feature>
<keyword evidence="7 11" id="KW-0285">Flavoprotein</keyword>
<comment type="catalytic activity">
    <reaction evidence="1">
        <text>coproporphyrinogen III + 3 O2 = coproporphyrin III + 3 H2O2</text>
        <dbReference type="Rhea" id="RHEA:43436"/>
        <dbReference type="ChEBI" id="CHEBI:15379"/>
        <dbReference type="ChEBI" id="CHEBI:16240"/>
        <dbReference type="ChEBI" id="CHEBI:57309"/>
        <dbReference type="ChEBI" id="CHEBI:131725"/>
        <dbReference type="EC" id="1.3.3.15"/>
    </reaction>
    <physiologicalReaction direction="left-to-right" evidence="1">
        <dbReference type="Rhea" id="RHEA:43437"/>
    </physiologicalReaction>
</comment>
<dbReference type="NCBIfam" id="TIGR00562">
    <property type="entry name" value="proto_IX_ox"/>
    <property type="match status" value="1"/>
</dbReference>
<dbReference type="PANTHER" id="PTHR42923">
    <property type="entry name" value="PROTOPORPHYRINOGEN OXIDASE"/>
    <property type="match status" value="1"/>
</dbReference>
<evidence type="ECO:0000256" key="8">
    <source>
        <dbReference type="ARBA" id="ARBA00022827"/>
    </source>
</evidence>
<keyword evidence="14" id="KW-1185">Reference proteome</keyword>
<dbReference type="SUPFAM" id="SSF54373">
    <property type="entry name" value="FAD-linked reductases, C-terminal domain"/>
    <property type="match status" value="1"/>
</dbReference>
<dbReference type="RefSeq" id="WP_206655047.1">
    <property type="nucleotide sequence ID" value="NZ_CP071182.1"/>
</dbReference>
<dbReference type="KEGG" id="afx:JZ786_14075"/>
<evidence type="ECO:0000313" key="14">
    <source>
        <dbReference type="Proteomes" id="UP000663505"/>
    </source>
</evidence>
<dbReference type="InterPro" id="IPR036188">
    <property type="entry name" value="FAD/NAD-bd_sf"/>
</dbReference>
<dbReference type="Gene3D" id="3.50.50.60">
    <property type="entry name" value="FAD/NAD(P)-binding domain"/>
    <property type="match status" value="1"/>
</dbReference>
<keyword evidence="11" id="KW-0963">Cytoplasm</keyword>
<dbReference type="Proteomes" id="UP000663505">
    <property type="component" value="Chromosome"/>
</dbReference>
<dbReference type="Pfam" id="PF01593">
    <property type="entry name" value="Amino_oxidase"/>
    <property type="match status" value="1"/>
</dbReference>